<evidence type="ECO:0000259" key="6">
    <source>
        <dbReference type="Pfam" id="PF00496"/>
    </source>
</evidence>
<dbReference type="OrthoDB" id="9783874at2"/>
<dbReference type="STRING" id="1217799.DEALK_14780"/>
<feature type="signal peptide" evidence="5">
    <location>
        <begin position="1"/>
        <end position="28"/>
    </location>
</feature>
<dbReference type="EMBL" id="LFDV01000002">
    <property type="protein sequence ID" value="KTB48632.1"/>
    <property type="molecule type" value="Genomic_DNA"/>
</dbReference>
<organism evidence="7 8">
    <name type="scientific">Dehalogenimonas alkenigignens</name>
    <dbReference type="NCBI Taxonomy" id="1217799"/>
    <lineage>
        <taxon>Bacteria</taxon>
        <taxon>Bacillati</taxon>
        <taxon>Chloroflexota</taxon>
        <taxon>Dehalococcoidia</taxon>
        <taxon>Dehalococcoidales</taxon>
        <taxon>Dehalococcoidaceae</taxon>
        <taxon>Dehalogenimonas</taxon>
    </lineage>
</organism>
<evidence type="ECO:0000256" key="3">
    <source>
        <dbReference type="ARBA" id="ARBA00022448"/>
    </source>
</evidence>
<keyword evidence="4 5" id="KW-0732">Signal</keyword>
<dbReference type="PANTHER" id="PTHR30290">
    <property type="entry name" value="PERIPLASMIC BINDING COMPONENT OF ABC TRANSPORTER"/>
    <property type="match status" value="1"/>
</dbReference>
<gene>
    <name evidence="7" type="ORF">DEALK_14780</name>
</gene>
<reference evidence="7 8" key="1">
    <citation type="submission" date="2015-06" db="EMBL/GenBank/DDBJ databases">
        <title>Genome sequence of the organohalide-respiring Dehalogenimonas alkenigignens type strain (IP3-3T).</title>
        <authorList>
            <person name="Key T.A."/>
            <person name="Richmond D.P."/>
            <person name="Bowman K.S."/>
            <person name="Cho Y.-J."/>
            <person name="Chun J."/>
            <person name="da Costa M.S."/>
            <person name="Rainey F.A."/>
            <person name="Moe W.M."/>
        </authorList>
    </citation>
    <scope>NUCLEOTIDE SEQUENCE [LARGE SCALE GENOMIC DNA]</scope>
    <source>
        <strain evidence="7 8">IP3-3</strain>
    </source>
</reference>
<dbReference type="InterPro" id="IPR000914">
    <property type="entry name" value="SBP_5_dom"/>
</dbReference>
<name>A0A0W0GJD5_9CHLR</name>
<evidence type="ECO:0000313" key="8">
    <source>
        <dbReference type="Proteomes" id="UP000053947"/>
    </source>
</evidence>
<dbReference type="InterPro" id="IPR030678">
    <property type="entry name" value="Peptide/Ni-bd"/>
</dbReference>
<evidence type="ECO:0000313" key="7">
    <source>
        <dbReference type="EMBL" id="KTB48632.1"/>
    </source>
</evidence>
<dbReference type="GO" id="GO:1904680">
    <property type="term" value="F:peptide transmembrane transporter activity"/>
    <property type="evidence" value="ECO:0007669"/>
    <property type="project" value="TreeGrafter"/>
</dbReference>
<keyword evidence="8" id="KW-1185">Reference proteome</keyword>
<dbReference type="PANTHER" id="PTHR30290:SF10">
    <property type="entry name" value="PERIPLASMIC OLIGOPEPTIDE-BINDING PROTEIN-RELATED"/>
    <property type="match status" value="1"/>
</dbReference>
<sequence>MTGFRIGASFIILLAAFSLLITSSCTPAAIVPSPTSSGGRLTLTTAEPFTLDPAMVGDAGALTFVTQIFSGLVKITDTGVMPDIAESWTISADGTTYTFKLRKDVKFHDGRPVTSADIKYSFERALTPSTGSTTARTYLGDIVGAVQMLSGASISLEGLHIIDDYTLSIGIDKPRSYFLAKLTYATAYVVDRNSVGGAQWWRSPIGTGPFKLAEWSSNSFIRLDRNSDYYGGAPKLESVVFRFLAGRPMDLYETGQVDVAVVDRAYIDRALDVNGPFASEAQVVSELSFYFLGFSCNSPPFNDPLIRQAFCLALDRETIVRLVFNDIPQAAQGIVPPGIPGHNSTMSGLGFDLRLADALISQSSYGSIENIPQIVLTTLGYGGTITPELEAIIFQWKTNLGIDVSIRQLEPERFLYNLKQEKDQIYYQGWIADYPHQQNFLEVLFQTGADNNWGEYSNEEVDSLLDQAAGLSDTAMSQALYRQAEDLIVQDAAVWPILFGRNYILIKPYVIGYELNPLGVPVLQNVTIERSDIPSPISLSVH</sequence>
<dbReference type="GO" id="GO:0043190">
    <property type="term" value="C:ATP-binding cassette (ABC) transporter complex"/>
    <property type="evidence" value="ECO:0007669"/>
    <property type="project" value="InterPro"/>
</dbReference>
<dbReference type="InterPro" id="IPR023765">
    <property type="entry name" value="SBP_5_CS"/>
</dbReference>
<dbReference type="CDD" id="cd08504">
    <property type="entry name" value="PBP2_OppA"/>
    <property type="match status" value="1"/>
</dbReference>
<dbReference type="InterPro" id="IPR039424">
    <property type="entry name" value="SBP_5"/>
</dbReference>
<dbReference type="GO" id="GO:0042597">
    <property type="term" value="C:periplasmic space"/>
    <property type="evidence" value="ECO:0007669"/>
    <property type="project" value="UniProtKB-ARBA"/>
</dbReference>
<dbReference type="AlphaFoldDB" id="A0A0W0GJD5"/>
<dbReference type="RefSeq" id="WP_058439586.1">
    <property type="nucleotide sequence ID" value="NZ_KQ758903.1"/>
</dbReference>
<dbReference type="Gene3D" id="3.90.76.10">
    <property type="entry name" value="Dipeptide-binding Protein, Domain 1"/>
    <property type="match status" value="1"/>
</dbReference>
<accession>A0A0W0GJD5</accession>
<dbReference type="SUPFAM" id="SSF53850">
    <property type="entry name" value="Periplasmic binding protein-like II"/>
    <property type="match status" value="1"/>
</dbReference>
<dbReference type="Gene3D" id="3.10.105.10">
    <property type="entry name" value="Dipeptide-binding Protein, Domain 3"/>
    <property type="match status" value="1"/>
</dbReference>
<dbReference type="PROSITE" id="PS51257">
    <property type="entry name" value="PROKAR_LIPOPROTEIN"/>
    <property type="match status" value="1"/>
</dbReference>
<evidence type="ECO:0000256" key="2">
    <source>
        <dbReference type="ARBA" id="ARBA00005695"/>
    </source>
</evidence>
<comment type="caution">
    <text evidence="7">The sequence shown here is derived from an EMBL/GenBank/DDBJ whole genome shotgun (WGS) entry which is preliminary data.</text>
</comment>
<evidence type="ECO:0000256" key="1">
    <source>
        <dbReference type="ARBA" id="ARBA00004193"/>
    </source>
</evidence>
<comment type="subcellular location">
    <subcellularLocation>
        <location evidence="1">Cell membrane</location>
        <topology evidence="1">Lipid-anchor</topology>
    </subcellularLocation>
</comment>
<dbReference type="Pfam" id="PF00496">
    <property type="entry name" value="SBP_bac_5"/>
    <property type="match status" value="1"/>
</dbReference>
<dbReference type="Gene3D" id="3.40.190.10">
    <property type="entry name" value="Periplasmic binding protein-like II"/>
    <property type="match status" value="1"/>
</dbReference>
<dbReference type="PIRSF" id="PIRSF002741">
    <property type="entry name" value="MppA"/>
    <property type="match status" value="1"/>
</dbReference>
<keyword evidence="3" id="KW-0813">Transport</keyword>
<dbReference type="Proteomes" id="UP000053947">
    <property type="component" value="Unassembled WGS sequence"/>
</dbReference>
<proteinExistence type="inferred from homology"/>
<comment type="similarity">
    <text evidence="2">Belongs to the bacterial solute-binding protein 5 family.</text>
</comment>
<feature type="chain" id="PRO_5006902685" evidence="5">
    <location>
        <begin position="29"/>
        <end position="542"/>
    </location>
</feature>
<protein>
    <submittedName>
        <fullName evidence="7">ABC-type dipeptide transport system, periplasmic component</fullName>
    </submittedName>
</protein>
<dbReference type="PATRIC" id="fig|1217799.6.peg.1526"/>
<evidence type="ECO:0000256" key="4">
    <source>
        <dbReference type="ARBA" id="ARBA00022729"/>
    </source>
</evidence>
<feature type="domain" description="Solute-binding protein family 5" evidence="6">
    <location>
        <begin position="80"/>
        <end position="451"/>
    </location>
</feature>
<dbReference type="GO" id="GO:0015833">
    <property type="term" value="P:peptide transport"/>
    <property type="evidence" value="ECO:0007669"/>
    <property type="project" value="TreeGrafter"/>
</dbReference>
<evidence type="ECO:0000256" key="5">
    <source>
        <dbReference type="SAM" id="SignalP"/>
    </source>
</evidence>
<dbReference type="PROSITE" id="PS01040">
    <property type="entry name" value="SBP_BACTERIAL_5"/>
    <property type="match status" value="1"/>
</dbReference>